<reference evidence="1 2" key="1">
    <citation type="journal article" date="2018" name="Nat. Ecol. Evol.">
        <title>Pezizomycetes genomes reveal the molecular basis of ectomycorrhizal truffle lifestyle.</title>
        <authorList>
            <person name="Murat C."/>
            <person name="Payen T."/>
            <person name="Noel B."/>
            <person name="Kuo A."/>
            <person name="Morin E."/>
            <person name="Chen J."/>
            <person name="Kohler A."/>
            <person name="Krizsan K."/>
            <person name="Balestrini R."/>
            <person name="Da Silva C."/>
            <person name="Montanini B."/>
            <person name="Hainaut M."/>
            <person name="Levati E."/>
            <person name="Barry K.W."/>
            <person name="Belfiori B."/>
            <person name="Cichocki N."/>
            <person name="Clum A."/>
            <person name="Dockter R.B."/>
            <person name="Fauchery L."/>
            <person name="Guy J."/>
            <person name="Iotti M."/>
            <person name="Le Tacon F."/>
            <person name="Lindquist E.A."/>
            <person name="Lipzen A."/>
            <person name="Malagnac F."/>
            <person name="Mello A."/>
            <person name="Molinier V."/>
            <person name="Miyauchi S."/>
            <person name="Poulain J."/>
            <person name="Riccioni C."/>
            <person name="Rubini A."/>
            <person name="Sitrit Y."/>
            <person name="Splivallo R."/>
            <person name="Traeger S."/>
            <person name="Wang M."/>
            <person name="Zifcakova L."/>
            <person name="Wipf D."/>
            <person name="Zambonelli A."/>
            <person name="Paolocci F."/>
            <person name="Nowrousian M."/>
            <person name="Ottonello S."/>
            <person name="Baldrian P."/>
            <person name="Spatafora J.W."/>
            <person name="Henrissat B."/>
            <person name="Nagy L.G."/>
            <person name="Aury J.M."/>
            <person name="Wincker P."/>
            <person name="Grigoriev I.V."/>
            <person name="Bonfante P."/>
            <person name="Martin F.M."/>
        </authorList>
    </citation>
    <scope>NUCLEOTIDE SEQUENCE [LARGE SCALE GENOMIC DNA]</scope>
    <source>
        <strain evidence="1 2">CCBAS932</strain>
    </source>
</reference>
<proteinExistence type="predicted"/>
<name>A0A3N4KUY8_9PEZI</name>
<gene>
    <name evidence="1" type="ORF">P167DRAFT_543914</name>
</gene>
<organism evidence="1 2">
    <name type="scientific">Morchella conica CCBAS932</name>
    <dbReference type="NCBI Taxonomy" id="1392247"/>
    <lineage>
        <taxon>Eukaryota</taxon>
        <taxon>Fungi</taxon>
        <taxon>Dikarya</taxon>
        <taxon>Ascomycota</taxon>
        <taxon>Pezizomycotina</taxon>
        <taxon>Pezizomycetes</taxon>
        <taxon>Pezizales</taxon>
        <taxon>Morchellaceae</taxon>
        <taxon>Morchella</taxon>
    </lineage>
</organism>
<dbReference type="AlphaFoldDB" id="A0A3N4KUY8"/>
<accession>A0A3N4KUY8</accession>
<keyword evidence="2" id="KW-1185">Reference proteome</keyword>
<dbReference type="EMBL" id="ML119118">
    <property type="protein sequence ID" value="RPB14383.1"/>
    <property type="molecule type" value="Genomic_DNA"/>
</dbReference>
<sequence>MIAVKTPSARAGFMTSPAISIVALGKLSVCSAPWRSRVYSRTQSNTKIKSPWRLGCSAVDRENHDPVRLVCSACFPHPAASAAGTGWEYRKKFPEQAGRVKSSSHCYGRFIRRVACSAVADTCSIAYQVHA</sequence>
<evidence type="ECO:0000313" key="1">
    <source>
        <dbReference type="EMBL" id="RPB14383.1"/>
    </source>
</evidence>
<protein>
    <submittedName>
        <fullName evidence="1">Uncharacterized protein</fullName>
    </submittedName>
</protein>
<dbReference type="InParanoid" id="A0A3N4KUY8"/>
<dbReference type="Proteomes" id="UP000277580">
    <property type="component" value="Unassembled WGS sequence"/>
</dbReference>
<evidence type="ECO:0000313" key="2">
    <source>
        <dbReference type="Proteomes" id="UP000277580"/>
    </source>
</evidence>